<keyword evidence="2" id="KW-1185">Reference proteome</keyword>
<evidence type="ECO:0000313" key="2">
    <source>
        <dbReference type="Proteomes" id="UP000594263"/>
    </source>
</evidence>
<proteinExistence type="predicted"/>
<protein>
    <submittedName>
        <fullName evidence="1">Uncharacterized protein</fullName>
    </submittedName>
</protein>
<sequence length="126" mass="13950">MLNPGPMTKNLMEKTLDSSREPDVRFLKSLKKIKVCQSQATAYAKFAEAAAKARKNFESEYDKQYDDSGLLSVLPASAESAGLLPKHEGSLHGSYILLEAIIEAEVAQNAKDFFSQPQNQIPCDRE</sequence>
<dbReference type="PANTHER" id="PTHR35512:SF1">
    <property type="entry name" value="OS11G0550900 PROTEIN"/>
    <property type="match status" value="1"/>
</dbReference>
<reference evidence="1" key="1">
    <citation type="submission" date="2021-01" db="UniProtKB">
        <authorList>
            <consortium name="EnsemblPlants"/>
        </authorList>
    </citation>
    <scope>IDENTIFICATION</scope>
</reference>
<dbReference type="Proteomes" id="UP000594263">
    <property type="component" value="Unplaced"/>
</dbReference>
<dbReference type="Gramene" id="Kaladp0060s0209.4.v1.1">
    <property type="protein sequence ID" value="Kaladp0060s0209.4.v1.1"/>
    <property type="gene ID" value="Kaladp0060s0209.v1.1"/>
</dbReference>
<dbReference type="Gramene" id="Kaladp0060s0209.1.v1.1">
    <property type="protein sequence ID" value="Kaladp0060s0209.1.v1.1"/>
    <property type="gene ID" value="Kaladp0060s0209.v1.1"/>
</dbReference>
<dbReference type="AlphaFoldDB" id="A0A7N0UCA2"/>
<evidence type="ECO:0000313" key="1">
    <source>
        <dbReference type="EnsemblPlants" id="Kaladp0060s0209.2.v1.1"/>
    </source>
</evidence>
<dbReference type="EnsemblPlants" id="Kaladp0060s0209.4.v1.1">
    <property type="protein sequence ID" value="Kaladp0060s0209.4.v1.1"/>
    <property type="gene ID" value="Kaladp0060s0209.v1.1"/>
</dbReference>
<name>A0A7N0UCA2_KALFE</name>
<dbReference type="Gramene" id="Kaladp0060s0209.2.v1.1">
    <property type="protein sequence ID" value="Kaladp0060s0209.2.v1.1"/>
    <property type="gene ID" value="Kaladp0060s0209.v1.1"/>
</dbReference>
<dbReference type="PANTHER" id="PTHR35512">
    <property type="entry name" value="OS11G0550900 PROTEIN"/>
    <property type="match status" value="1"/>
</dbReference>
<organism evidence="1 2">
    <name type="scientific">Kalanchoe fedtschenkoi</name>
    <name type="common">Lavender scallops</name>
    <name type="synonym">South American air plant</name>
    <dbReference type="NCBI Taxonomy" id="63787"/>
    <lineage>
        <taxon>Eukaryota</taxon>
        <taxon>Viridiplantae</taxon>
        <taxon>Streptophyta</taxon>
        <taxon>Embryophyta</taxon>
        <taxon>Tracheophyta</taxon>
        <taxon>Spermatophyta</taxon>
        <taxon>Magnoliopsida</taxon>
        <taxon>eudicotyledons</taxon>
        <taxon>Gunneridae</taxon>
        <taxon>Pentapetalae</taxon>
        <taxon>Saxifragales</taxon>
        <taxon>Crassulaceae</taxon>
        <taxon>Kalanchoe</taxon>
    </lineage>
</organism>
<accession>A0A7N0UCA2</accession>
<dbReference type="EnsemblPlants" id="Kaladp0060s0209.3.v1.1">
    <property type="protein sequence ID" value="Kaladp0060s0209.3.v1.1"/>
    <property type="gene ID" value="Kaladp0060s0209.v1.1"/>
</dbReference>
<dbReference type="EnsemblPlants" id="Kaladp0060s0209.1.v1.1">
    <property type="protein sequence ID" value="Kaladp0060s0209.1.v1.1"/>
    <property type="gene ID" value="Kaladp0060s0209.v1.1"/>
</dbReference>
<dbReference type="EnsemblPlants" id="Kaladp0060s0209.2.v1.1">
    <property type="protein sequence ID" value="Kaladp0060s0209.2.v1.1"/>
    <property type="gene ID" value="Kaladp0060s0209.v1.1"/>
</dbReference>
<dbReference type="Gramene" id="Kaladp0060s0209.3.v1.1">
    <property type="protein sequence ID" value="Kaladp0060s0209.3.v1.1"/>
    <property type="gene ID" value="Kaladp0060s0209.v1.1"/>
</dbReference>